<organism evidence="8 9">
    <name type="scientific">Sphingobium herbicidovorans (strain ATCC 700291 / DSM 11019 / CCUG 56400 / KCTC 2939 / LMG 18315 / NBRC 16415 / MH)</name>
    <name type="common">Sphingomonas herbicidovorans</name>
    <dbReference type="NCBI Taxonomy" id="1219045"/>
    <lineage>
        <taxon>Bacteria</taxon>
        <taxon>Pseudomonadati</taxon>
        <taxon>Pseudomonadota</taxon>
        <taxon>Alphaproteobacteria</taxon>
        <taxon>Sphingomonadales</taxon>
        <taxon>Sphingomonadaceae</taxon>
        <taxon>Sphingobium</taxon>
    </lineage>
</organism>
<dbReference type="PANTHER" id="PTHR30629:SF2">
    <property type="entry name" value="PROPHAGE INTEGRASE INTS-RELATED"/>
    <property type="match status" value="1"/>
</dbReference>
<dbReference type="InterPro" id="IPR053876">
    <property type="entry name" value="Phage_int_M"/>
</dbReference>
<dbReference type="Gene3D" id="1.10.150.130">
    <property type="match status" value="1"/>
</dbReference>
<dbReference type="InterPro" id="IPR011010">
    <property type="entry name" value="DNA_brk_join_enz"/>
</dbReference>
<dbReference type="PANTHER" id="PTHR30629">
    <property type="entry name" value="PROPHAGE INTEGRASE"/>
    <property type="match status" value="1"/>
</dbReference>
<dbReference type="Pfam" id="PF22022">
    <property type="entry name" value="Phage_int_M"/>
    <property type="match status" value="1"/>
</dbReference>
<dbReference type="Gene3D" id="3.30.160.390">
    <property type="entry name" value="Integrase, DNA-binding domain"/>
    <property type="match status" value="1"/>
</dbReference>
<evidence type="ECO:0000259" key="6">
    <source>
        <dbReference type="PROSITE" id="PS51898"/>
    </source>
</evidence>
<dbReference type="Pfam" id="PF00589">
    <property type="entry name" value="Phage_integrase"/>
    <property type="match status" value="1"/>
</dbReference>
<evidence type="ECO:0000256" key="2">
    <source>
        <dbReference type="ARBA" id="ARBA00022908"/>
    </source>
</evidence>
<dbReference type="InterPro" id="IPR013762">
    <property type="entry name" value="Integrase-like_cat_sf"/>
</dbReference>
<evidence type="ECO:0000259" key="7">
    <source>
        <dbReference type="PROSITE" id="PS51900"/>
    </source>
</evidence>
<dbReference type="SUPFAM" id="SSF56349">
    <property type="entry name" value="DNA breaking-rejoining enzymes"/>
    <property type="match status" value="1"/>
</dbReference>
<keyword evidence="3 5" id="KW-0238">DNA-binding</keyword>
<dbReference type="Pfam" id="PF13356">
    <property type="entry name" value="Arm-DNA-bind_3"/>
    <property type="match status" value="1"/>
</dbReference>
<dbReference type="GO" id="GO:0006310">
    <property type="term" value="P:DNA recombination"/>
    <property type="evidence" value="ECO:0007669"/>
    <property type="project" value="UniProtKB-KW"/>
</dbReference>
<dbReference type="PROSITE" id="PS51900">
    <property type="entry name" value="CB"/>
    <property type="match status" value="1"/>
</dbReference>
<dbReference type="OrthoDB" id="7388552at2"/>
<feature type="domain" description="Tyr recombinase" evidence="6">
    <location>
        <begin position="201"/>
        <end position="390"/>
    </location>
</feature>
<dbReference type="InterPro" id="IPR038488">
    <property type="entry name" value="Integrase_DNA-bd_sf"/>
</dbReference>
<comment type="caution">
    <text evidence="8">The sequence shown here is derived from an EMBL/GenBank/DDBJ whole genome shotgun (WGS) entry which is preliminary data.</text>
</comment>
<name>A0A086P4W1_SPHHM</name>
<keyword evidence="2" id="KW-0229">DNA integration</keyword>
<dbReference type="InterPro" id="IPR025166">
    <property type="entry name" value="Integrase_DNA_bind_dom"/>
</dbReference>
<dbReference type="Proteomes" id="UP000024284">
    <property type="component" value="Unassembled WGS sequence"/>
</dbReference>
<reference evidence="8" key="1">
    <citation type="submission" date="2014-08" db="EMBL/GenBank/DDBJ databases">
        <title>Draft genome sequences of Sphingobium herbicidovorans.</title>
        <authorList>
            <person name="Gan H.M."/>
            <person name="Gan H.Y."/>
            <person name="Savka M.A."/>
        </authorList>
    </citation>
    <scope>NUCLEOTIDE SEQUENCE [LARGE SCALE GENOMIC DNA]</scope>
    <source>
        <strain evidence="8">NBRC 16415</strain>
    </source>
</reference>
<evidence type="ECO:0000313" key="9">
    <source>
        <dbReference type="Proteomes" id="UP000024284"/>
    </source>
</evidence>
<feature type="domain" description="Core-binding (CB)" evidence="7">
    <location>
        <begin position="96"/>
        <end position="177"/>
    </location>
</feature>
<evidence type="ECO:0000256" key="5">
    <source>
        <dbReference type="PROSITE-ProRule" id="PRU01248"/>
    </source>
</evidence>
<dbReference type="InterPro" id="IPR050808">
    <property type="entry name" value="Phage_Integrase"/>
</dbReference>
<dbReference type="CDD" id="cd00801">
    <property type="entry name" value="INT_P4_C"/>
    <property type="match status" value="1"/>
</dbReference>
<keyword evidence="9" id="KW-1185">Reference proteome</keyword>
<evidence type="ECO:0000256" key="4">
    <source>
        <dbReference type="ARBA" id="ARBA00023172"/>
    </source>
</evidence>
<dbReference type="GO" id="GO:0015074">
    <property type="term" value="P:DNA integration"/>
    <property type="evidence" value="ECO:0007669"/>
    <property type="project" value="UniProtKB-KW"/>
</dbReference>
<comment type="similarity">
    <text evidence="1">Belongs to the 'phage' integrase family.</text>
</comment>
<dbReference type="PATRIC" id="fig|1219045.3.peg.3889"/>
<dbReference type="GO" id="GO:0003677">
    <property type="term" value="F:DNA binding"/>
    <property type="evidence" value="ECO:0007669"/>
    <property type="project" value="UniProtKB-UniRule"/>
</dbReference>
<dbReference type="AlphaFoldDB" id="A0A086P4W1"/>
<evidence type="ECO:0000256" key="3">
    <source>
        <dbReference type="ARBA" id="ARBA00023125"/>
    </source>
</evidence>
<evidence type="ECO:0000313" key="8">
    <source>
        <dbReference type="EMBL" id="KFG88429.1"/>
    </source>
</evidence>
<dbReference type="eggNOG" id="COG0582">
    <property type="taxonomic scope" value="Bacteria"/>
</dbReference>
<gene>
    <name evidence="8" type="ORF">BV98_003829</name>
</gene>
<accession>A0A086P4W1</accession>
<dbReference type="InterPro" id="IPR002104">
    <property type="entry name" value="Integrase_catalytic"/>
</dbReference>
<protein>
    <submittedName>
        <fullName evidence="8">Phage integrase</fullName>
    </submittedName>
</protein>
<keyword evidence="4" id="KW-0233">DNA recombination</keyword>
<dbReference type="Gene3D" id="1.10.443.10">
    <property type="entry name" value="Intergrase catalytic core"/>
    <property type="match status" value="1"/>
</dbReference>
<dbReference type="EMBL" id="JFZA02000061">
    <property type="protein sequence ID" value="KFG88429.1"/>
    <property type="molecule type" value="Genomic_DNA"/>
</dbReference>
<proteinExistence type="inferred from homology"/>
<sequence length="428" mass="48643">MLTDTIIQSILPAARPIKKADGGGLNICVLPGGRREWRLSYRFAHKQKSITGGDYPVMSIDRARVWREEMKAVLSAGKDPADIKRRKKHEDQAERTTFRQLAQEWMIAKRPGWSDRYAGVIERRLEADIYPTIGKLSVRSILPRDMLDALKTIEDRGAIEMAHRVRAYCSEIFRFGIPDGRVLTDPCRDLGTVMRKRAKVTHRSKIPIKELPRFYAALNADTGSRLSHLALRWTILTMVRTTEARHAQWSEFEGLGGPEPLWRIPAERMKMRVEHLVPLPPQAVALLREIKELNVYGQYGNERFGQYLFPVIGNQGDTISSNRMLVLLQRLGVGDKATVHGFRSIASTVLNETGLFKADWIELQLAHVPGGVRAVYNAARYLSHRRQMLEWWADYLDKAEQASAAIAIEKATPAKPNVGALEWFQSSW</sequence>
<dbReference type="RefSeq" id="WP_037469256.1">
    <property type="nucleotide sequence ID" value="NZ_BCZD01000036.1"/>
</dbReference>
<dbReference type="PROSITE" id="PS51898">
    <property type="entry name" value="TYR_RECOMBINASE"/>
    <property type="match status" value="1"/>
</dbReference>
<dbReference type="InterPro" id="IPR010998">
    <property type="entry name" value="Integrase_recombinase_N"/>
</dbReference>
<dbReference type="InterPro" id="IPR044068">
    <property type="entry name" value="CB"/>
</dbReference>
<evidence type="ECO:0000256" key="1">
    <source>
        <dbReference type="ARBA" id="ARBA00008857"/>
    </source>
</evidence>